<dbReference type="AlphaFoldDB" id="T1GXQ3"/>
<keyword evidence="2" id="KW-1185">Reference proteome</keyword>
<dbReference type="Proteomes" id="UP000015102">
    <property type="component" value="Unassembled WGS sequence"/>
</dbReference>
<accession>T1GXQ3</accession>
<sequence>MAKHKSRATTTWSETGIIYKCNLHVDVAYNHITRCVRNLSYAIELSAIVCTDLSSKVMLYNC</sequence>
<evidence type="ECO:0000313" key="2">
    <source>
        <dbReference type="Proteomes" id="UP000015102"/>
    </source>
</evidence>
<dbReference type="EMBL" id="CAQQ02381085">
    <property type="status" value="NOT_ANNOTATED_CDS"/>
    <property type="molecule type" value="Genomic_DNA"/>
</dbReference>
<organism evidence="1 2">
    <name type="scientific">Megaselia scalaris</name>
    <name type="common">Humpbacked fly</name>
    <name type="synonym">Phora scalaris</name>
    <dbReference type="NCBI Taxonomy" id="36166"/>
    <lineage>
        <taxon>Eukaryota</taxon>
        <taxon>Metazoa</taxon>
        <taxon>Ecdysozoa</taxon>
        <taxon>Arthropoda</taxon>
        <taxon>Hexapoda</taxon>
        <taxon>Insecta</taxon>
        <taxon>Pterygota</taxon>
        <taxon>Neoptera</taxon>
        <taxon>Endopterygota</taxon>
        <taxon>Diptera</taxon>
        <taxon>Brachycera</taxon>
        <taxon>Muscomorpha</taxon>
        <taxon>Platypezoidea</taxon>
        <taxon>Phoridae</taxon>
        <taxon>Megaseliini</taxon>
        <taxon>Megaselia</taxon>
    </lineage>
</organism>
<proteinExistence type="predicted"/>
<protein>
    <submittedName>
        <fullName evidence="1">Uncharacterized protein</fullName>
    </submittedName>
</protein>
<reference evidence="2" key="1">
    <citation type="submission" date="2013-02" db="EMBL/GenBank/DDBJ databases">
        <authorList>
            <person name="Hughes D."/>
        </authorList>
    </citation>
    <scope>NUCLEOTIDE SEQUENCE</scope>
    <source>
        <strain>Durham</strain>
        <strain evidence="2">NC isolate 2 -- Noor lab</strain>
    </source>
</reference>
<name>T1GXQ3_MEGSC</name>
<dbReference type="EnsemblMetazoa" id="MESCA008607-RA">
    <property type="protein sequence ID" value="MESCA008607-PA"/>
    <property type="gene ID" value="MESCA008607"/>
</dbReference>
<evidence type="ECO:0000313" key="1">
    <source>
        <dbReference type="EnsemblMetazoa" id="MESCA008607-PA"/>
    </source>
</evidence>
<dbReference type="EMBL" id="CAQQ02381084">
    <property type="status" value="NOT_ANNOTATED_CDS"/>
    <property type="molecule type" value="Genomic_DNA"/>
</dbReference>
<dbReference type="HOGENOM" id="CLU_2906640_0_0_1"/>
<reference evidence="1" key="2">
    <citation type="submission" date="2015-06" db="UniProtKB">
        <authorList>
            <consortium name="EnsemblMetazoa"/>
        </authorList>
    </citation>
    <scope>IDENTIFICATION</scope>
</reference>